<name>A0A2J6S132_HYAVF</name>
<keyword evidence="5 6" id="KW-0472">Membrane</keyword>
<keyword evidence="9" id="KW-1185">Reference proteome</keyword>
<feature type="transmembrane region" description="Helical" evidence="6">
    <location>
        <begin position="101"/>
        <end position="119"/>
    </location>
</feature>
<protein>
    <submittedName>
        <fullName evidence="8">High-affinity nicotinic acid transporter-like protein</fullName>
    </submittedName>
</protein>
<evidence type="ECO:0000259" key="7">
    <source>
        <dbReference type="PROSITE" id="PS50850"/>
    </source>
</evidence>
<dbReference type="PANTHER" id="PTHR43791">
    <property type="entry name" value="PERMEASE-RELATED"/>
    <property type="match status" value="1"/>
</dbReference>
<dbReference type="PROSITE" id="PS50850">
    <property type="entry name" value="MFS"/>
    <property type="match status" value="1"/>
</dbReference>
<keyword evidence="3 6" id="KW-0812">Transmembrane</keyword>
<keyword evidence="2" id="KW-0813">Transport</keyword>
<feature type="transmembrane region" description="Helical" evidence="6">
    <location>
        <begin position="419"/>
        <end position="439"/>
    </location>
</feature>
<dbReference type="Gene3D" id="1.20.1250.20">
    <property type="entry name" value="MFS general substrate transporter like domains"/>
    <property type="match status" value="1"/>
</dbReference>
<dbReference type="Pfam" id="PF07690">
    <property type="entry name" value="MFS_1"/>
    <property type="match status" value="1"/>
</dbReference>
<organism evidence="8 9">
    <name type="scientific">Hyaloscypha variabilis (strain UAMH 11265 / GT02V1 / F)</name>
    <name type="common">Meliniomyces variabilis</name>
    <dbReference type="NCBI Taxonomy" id="1149755"/>
    <lineage>
        <taxon>Eukaryota</taxon>
        <taxon>Fungi</taxon>
        <taxon>Dikarya</taxon>
        <taxon>Ascomycota</taxon>
        <taxon>Pezizomycotina</taxon>
        <taxon>Leotiomycetes</taxon>
        <taxon>Helotiales</taxon>
        <taxon>Hyaloscyphaceae</taxon>
        <taxon>Hyaloscypha</taxon>
        <taxon>Hyaloscypha variabilis</taxon>
    </lineage>
</organism>
<dbReference type="EMBL" id="KZ613941">
    <property type="protein sequence ID" value="PMD44458.1"/>
    <property type="molecule type" value="Genomic_DNA"/>
</dbReference>
<sequence length="471" mass="51337">METKKPNVFDAESTVDYGSGEAGPVIYIDPAKEAAFSVIFLVLSTLDRNNLGNARVFGFDADLGLHGGQFGNINTLSSLCTILFEVPWVLAVKRWGANKSIGTAFVLWSACTLGTAFIHTYAQAIVVRMILNAAEAGLAQGFAYLFSTIYPRELAGKRIMTTNLAQCISGAFGGLFAYAIQTMGSRNGIAAWRWLFIVEFIITVAICGIGWIFLPTAPETAWFLSEEEKETMRLKKQRDFMLRGEDKFERKWVKIALQDPFVYLLGIAFFTSSVAINGFGVFLPTIISGLGFASLKVNYMTIPVFVLGAISLVTQVYYSDKTKRRGVFIMACCVPVAVGYLICVATPNPNAGYAGMFILVIGLYPISTLAVTWIATNLSPDSKRAFGMPFAYSIANISNLVSSQLYPSQQGPRYVQGNAVSAGLTVVAGFLYGACWFLLKRRNAKKAKLIAEGATTNGFEGDMSLDSMYIL</sequence>
<evidence type="ECO:0000256" key="5">
    <source>
        <dbReference type="ARBA" id="ARBA00023136"/>
    </source>
</evidence>
<dbReference type="GO" id="GO:0016020">
    <property type="term" value="C:membrane"/>
    <property type="evidence" value="ECO:0007669"/>
    <property type="project" value="UniProtKB-SubCell"/>
</dbReference>
<dbReference type="PANTHER" id="PTHR43791:SF24">
    <property type="entry name" value="NICOTINIC ACID PLASMA MEMBRANE TRANSPORTER"/>
    <property type="match status" value="1"/>
</dbReference>
<feature type="transmembrane region" description="Helical" evidence="6">
    <location>
        <begin position="261"/>
        <end position="287"/>
    </location>
</feature>
<keyword evidence="4 6" id="KW-1133">Transmembrane helix</keyword>
<dbReference type="FunFam" id="1.20.1250.20:FF:000013">
    <property type="entry name" value="MFS general substrate transporter"/>
    <property type="match status" value="1"/>
</dbReference>
<feature type="transmembrane region" description="Helical" evidence="6">
    <location>
        <begin position="353"/>
        <end position="374"/>
    </location>
</feature>
<gene>
    <name evidence="8" type="ORF">L207DRAFT_552696</name>
</gene>
<feature type="transmembrane region" description="Helical" evidence="6">
    <location>
        <begin position="299"/>
        <end position="318"/>
    </location>
</feature>
<evidence type="ECO:0000256" key="1">
    <source>
        <dbReference type="ARBA" id="ARBA00004141"/>
    </source>
</evidence>
<evidence type="ECO:0000313" key="8">
    <source>
        <dbReference type="EMBL" id="PMD44458.1"/>
    </source>
</evidence>
<evidence type="ECO:0000256" key="2">
    <source>
        <dbReference type="ARBA" id="ARBA00022448"/>
    </source>
</evidence>
<proteinExistence type="predicted"/>
<comment type="subcellular location">
    <subcellularLocation>
        <location evidence="1">Membrane</location>
        <topology evidence="1">Multi-pass membrane protein</topology>
    </subcellularLocation>
</comment>
<evidence type="ECO:0000256" key="3">
    <source>
        <dbReference type="ARBA" id="ARBA00022692"/>
    </source>
</evidence>
<accession>A0A2J6S132</accession>
<dbReference type="InterPro" id="IPR036259">
    <property type="entry name" value="MFS_trans_sf"/>
</dbReference>
<evidence type="ECO:0000313" key="9">
    <source>
        <dbReference type="Proteomes" id="UP000235786"/>
    </source>
</evidence>
<feature type="domain" description="Major facilitator superfamily (MFS) profile" evidence="7">
    <location>
        <begin position="33"/>
        <end position="471"/>
    </location>
</feature>
<dbReference type="GO" id="GO:0022857">
    <property type="term" value="F:transmembrane transporter activity"/>
    <property type="evidence" value="ECO:0007669"/>
    <property type="project" value="InterPro"/>
</dbReference>
<feature type="transmembrane region" description="Helical" evidence="6">
    <location>
        <begin position="192"/>
        <end position="214"/>
    </location>
</feature>
<evidence type="ECO:0000256" key="4">
    <source>
        <dbReference type="ARBA" id="ARBA00022989"/>
    </source>
</evidence>
<dbReference type="AlphaFoldDB" id="A0A2J6S132"/>
<dbReference type="Proteomes" id="UP000235786">
    <property type="component" value="Unassembled WGS sequence"/>
</dbReference>
<feature type="transmembrane region" description="Helical" evidence="6">
    <location>
        <begin position="327"/>
        <end position="347"/>
    </location>
</feature>
<dbReference type="OrthoDB" id="2962993at2759"/>
<evidence type="ECO:0000256" key="6">
    <source>
        <dbReference type="SAM" id="Phobius"/>
    </source>
</evidence>
<dbReference type="InterPro" id="IPR011701">
    <property type="entry name" value="MFS"/>
</dbReference>
<reference evidence="8 9" key="1">
    <citation type="submission" date="2016-04" db="EMBL/GenBank/DDBJ databases">
        <title>A degradative enzymes factory behind the ericoid mycorrhizal symbiosis.</title>
        <authorList>
            <consortium name="DOE Joint Genome Institute"/>
            <person name="Martino E."/>
            <person name="Morin E."/>
            <person name="Grelet G."/>
            <person name="Kuo A."/>
            <person name="Kohler A."/>
            <person name="Daghino S."/>
            <person name="Barry K."/>
            <person name="Choi C."/>
            <person name="Cichocki N."/>
            <person name="Clum A."/>
            <person name="Copeland A."/>
            <person name="Hainaut M."/>
            <person name="Haridas S."/>
            <person name="Labutti K."/>
            <person name="Lindquist E."/>
            <person name="Lipzen A."/>
            <person name="Khouja H.-R."/>
            <person name="Murat C."/>
            <person name="Ohm R."/>
            <person name="Olson A."/>
            <person name="Spatafora J."/>
            <person name="Veneault-Fourrey C."/>
            <person name="Henrissat B."/>
            <person name="Grigoriev I."/>
            <person name="Martin F."/>
            <person name="Perotto S."/>
        </authorList>
    </citation>
    <scope>NUCLEOTIDE SEQUENCE [LARGE SCALE GENOMIC DNA]</scope>
    <source>
        <strain evidence="8 9">F</strain>
    </source>
</reference>
<feature type="transmembrane region" description="Helical" evidence="6">
    <location>
        <begin position="159"/>
        <end position="180"/>
    </location>
</feature>
<dbReference type="SUPFAM" id="SSF103473">
    <property type="entry name" value="MFS general substrate transporter"/>
    <property type="match status" value="1"/>
</dbReference>
<dbReference type="InterPro" id="IPR020846">
    <property type="entry name" value="MFS_dom"/>
</dbReference>